<sequence>MKNKRKNSVNLGKYSYFPKNKGSFSAYLIQIFGFWLI</sequence>
<gene>
    <name evidence="1" type="ORF">B4102_3683</name>
</gene>
<reference evidence="1 2" key="1">
    <citation type="submission" date="2016-01" db="EMBL/GenBank/DDBJ databases">
        <title>Genome Sequences of Twelve Sporeforming Bacillus Species Isolated from Foods.</title>
        <authorList>
            <person name="Berendsen E.M."/>
            <person name="Wells-Bennik M.H."/>
            <person name="Krawcyk A.O."/>
            <person name="De Jong A."/>
            <person name="Holsappel S."/>
            <person name="Eijlander R.T."/>
            <person name="Kuipers O.P."/>
        </authorList>
    </citation>
    <scope>NUCLEOTIDE SEQUENCE [LARGE SCALE GENOMIC DNA]</scope>
    <source>
        <strain evidence="1 2">B4102</strain>
    </source>
</reference>
<dbReference type="PATRIC" id="fig|46224.3.peg.367"/>
<name>A0A150KLX0_9BACI</name>
<keyword evidence="2" id="KW-1185">Reference proteome</keyword>
<evidence type="ECO:0000313" key="1">
    <source>
        <dbReference type="EMBL" id="KYC94332.1"/>
    </source>
</evidence>
<dbReference type="EMBL" id="LQYN01000102">
    <property type="protein sequence ID" value="KYC94332.1"/>
    <property type="molecule type" value="Genomic_DNA"/>
</dbReference>
<dbReference type="AlphaFoldDB" id="A0A150KLX0"/>
<dbReference type="Proteomes" id="UP000075666">
    <property type="component" value="Unassembled WGS sequence"/>
</dbReference>
<comment type="caution">
    <text evidence="1">The sequence shown here is derived from an EMBL/GenBank/DDBJ whole genome shotgun (WGS) entry which is preliminary data.</text>
</comment>
<proteinExistence type="predicted"/>
<organism evidence="1 2">
    <name type="scientific">Heyndrickxia sporothermodurans</name>
    <dbReference type="NCBI Taxonomy" id="46224"/>
    <lineage>
        <taxon>Bacteria</taxon>
        <taxon>Bacillati</taxon>
        <taxon>Bacillota</taxon>
        <taxon>Bacilli</taxon>
        <taxon>Bacillales</taxon>
        <taxon>Bacillaceae</taxon>
        <taxon>Heyndrickxia</taxon>
    </lineage>
</organism>
<evidence type="ECO:0000313" key="2">
    <source>
        <dbReference type="Proteomes" id="UP000075666"/>
    </source>
</evidence>
<protein>
    <submittedName>
        <fullName evidence="1">Uncharacterized protein</fullName>
    </submittedName>
</protein>
<accession>A0A150KLX0</accession>